<keyword evidence="3" id="KW-1185">Reference proteome</keyword>
<feature type="compositionally biased region" description="Basic residues" evidence="1">
    <location>
        <begin position="90"/>
        <end position="99"/>
    </location>
</feature>
<evidence type="ECO:0000313" key="2">
    <source>
        <dbReference type="EMBL" id="KAE9404259.1"/>
    </source>
</evidence>
<accession>A0A6A4I0I8</accession>
<protein>
    <submittedName>
        <fullName evidence="2">Uncharacterized protein</fullName>
    </submittedName>
</protein>
<evidence type="ECO:0000256" key="1">
    <source>
        <dbReference type="SAM" id="MobiDB-lite"/>
    </source>
</evidence>
<proteinExistence type="predicted"/>
<organism evidence="2 3">
    <name type="scientific">Gymnopus androsaceus JB14</name>
    <dbReference type="NCBI Taxonomy" id="1447944"/>
    <lineage>
        <taxon>Eukaryota</taxon>
        <taxon>Fungi</taxon>
        <taxon>Dikarya</taxon>
        <taxon>Basidiomycota</taxon>
        <taxon>Agaricomycotina</taxon>
        <taxon>Agaricomycetes</taxon>
        <taxon>Agaricomycetidae</taxon>
        <taxon>Agaricales</taxon>
        <taxon>Marasmiineae</taxon>
        <taxon>Omphalotaceae</taxon>
        <taxon>Gymnopus</taxon>
    </lineage>
</organism>
<reference evidence="2" key="1">
    <citation type="journal article" date="2019" name="Environ. Microbiol.">
        <title>Fungal ecological strategies reflected in gene transcription - a case study of two litter decomposers.</title>
        <authorList>
            <person name="Barbi F."/>
            <person name="Kohler A."/>
            <person name="Barry K."/>
            <person name="Baskaran P."/>
            <person name="Daum C."/>
            <person name="Fauchery L."/>
            <person name="Ihrmark K."/>
            <person name="Kuo A."/>
            <person name="LaButti K."/>
            <person name="Lipzen A."/>
            <person name="Morin E."/>
            <person name="Grigoriev I.V."/>
            <person name="Henrissat B."/>
            <person name="Lindahl B."/>
            <person name="Martin F."/>
        </authorList>
    </citation>
    <scope>NUCLEOTIDE SEQUENCE</scope>
    <source>
        <strain evidence="2">JB14</strain>
    </source>
</reference>
<sequence>MSMPQTLSPQMLSLPSRSYRNHYLLFKEEWEQCNLPEKYSYTMIQRTVWASAAWRRLTYKEQEAYRDHFDKWAQTHPTMVDNNQQPRAQQPRKRRKNTKPRWFSNDPPPAHSSSSDHGTGDIYVDANLEGLTLDNIPNLPLLGNDVLNNDLHDLLQPQSIHPNDSHRIYENLSSVHSSSSLGDMAVDADPLVMGEGLILHDPYNLPFPDSNLKDDFYNLLQPHLVAPFNPVNPDVSYDAFSKPLIWGCTQTSGADTCGQKISTVIAQNQPQLLEILHPSPVTGIPIELLESKASFWDDYLSETGKAALGALSAQLNPSQALGFPGKEANDMNFSLPPPALTETATTFCLEHDVAWEIAPTKEASSGDLFFQASFRAMSEFSLSNSEGLDGVMEVDSDEAWTQFINLLSVPKDDFVSRYPSASAPFF</sequence>
<name>A0A6A4I0I8_9AGAR</name>
<feature type="region of interest" description="Disordered" evidence="1">
    <location>
        <begin position="77"/>
        <end position="121"/>
    </location>
</feature>
<dbReference type="AlphaFoldDB" id="A0A6A4I0I8"/>
<dbReference type="EMBL" id="ML769418">
    <property type="protein sequence ID" value="KAE9404259.1"/>
    <property type="molecule type" value="Genomic_DNA"/>
</dbReference>
<dbReference type="Proteomes" id="UP000799118">
    <property type="component" value="Unassembled WGS sequence"/>
</dbReference>
<gene>
    <name evidence="2" type="ORF">BT96DRAFT_989534</name>
</gene>
<evidence type="ECO:0000313" key="3">
    <source>
        <dbReference type="Proteomes" id="UP000799118"/>
    </source>
</evidence>